<evidence type="ECO:0000256" key="3">
    <source>
        <dbReference type="RuleBase" id="RU003707"/>
    </source>
</evidence>
<gene>
    <name evidence="4" type="ORF">BOTBODRAFT_47951</name>
</gene>
<dbReference type="Proteomes" id="UP000027195">
    <property type="component" value="Unassembled WGS sequence"/>
</dbReference>
<dbReference type="CDD" id="cd06558">
    <property type="entry name" value="crotonase-like"/>
    <property type="match status" value="1"/>
</dbReference>
<dbReference type="Gene3D" id="3.90.226.10">
    <property type="entry name" value="2-enoyl-CoA Hydratase, Chain A, domain 1"/>
    <property type="match status" value="1"/>
</dbReference>
<dbReference type="OrthoDB" id="410701at2759"/>
<dbReference type="GO" id="GO:0016836">
    <property type="term" value="F:hydro-lyase activity"/>
    <property type="evidence" value="ECO:0007669"/>
    <property type="project" value="UniProtKB-ARBA"/>
</dbReference>
<dbReference type="FunFam" id="3.90.226.10:FF:000009">
    <property type="entry name" value="Carnitinyl-CoA dehydratase"/>
    <property type="match status" value="1"/>
</dbReference>
<dbReference type="Gene3D" id="1.10.12.10">
    <property type="entry name" value="Lyase 2-enoyl-coa Hydratase, Chain A, domain 2"/>
    <property type="match status" value="1"/>
</dbReference>
<dbReference type="InterPro" id="IPR018376">
    <property type="entry name" value="Enoyl-CoA_hyd/isom_CS"/>
</dbReference>
<evidence type="ECO:0000256" key="2">
    <source>
        <dbReference type="ARBA" id="ARBA00023239"/>
    </source>
</evidence>
<dbReference type="InterPro" id="IPR014748">
    <property type="entry name" value="Enoyl-CoA_hydra_C"/>
</dbReference>
<reference evidence="5" key="1">
    <citation type="journal article" date="2014" name="Proc. Natl. Acad. Sci. U.S.A.">
        <title>Extensive sampling of basidiomycete genomes demonstrates inadequacy of the white-rot/brown-rot paradigm for wood decay fungi.</title>
        <authorList>
            <person name="Riley R."/>
            <person name="Salamov A.A."/>
            <person name="Brown D.W."/>
            <person name="Nagy L.G."/>
            <person name="Floudas D."/>
            <person name="Held B.W."/>
            <person name="Levasseur A."/>
            <person name="Lombard V."/>
            <person name="Morin E."/>
            <person name="Otillar R."/>
            <person name="Lindquist E.A."/>
            <person name="Sun H."/>
            <person name="LaButti K.M."/>
            <person name="Schmutz J."/>
            <person name="Jabbour D."/>
            <person name="Luo H."/>
            <person name="Baker S.E."/>
            <person name="Pisabarro A.G."/>
            <person name="Walton J.D."/>
            <person name="Blanchette R.A."/>
            <person name="Henrissat B."/>
            <person name="Martin F."/>
            <person name="Cullen D."/>
            <person name="Hibbett D.S."/>
            <person name="Grigoriev I.V."/>
        </authorList>
    </citation>
    <scope>NUCLEOTIDE SEQUENCE [LARGE SCALE GENOMIC DNA]</scope>
    <source>
        <strain evidence="5">FD-172 SS1</strain>
    </source>
</reference>
<keyword evidence="2" id="KW-0456">Lyase</keyword>
<dbReference type="PROSITE" id="PS00166">
    <property type="entry name" value="ENOYL_COA_HYDRATASE"/>
    <property type="match status" value="1"/>
</dbReference>
<dbReference type="InterPro" id="IPR001753">
    <property type="entry name" value="Enoyl-CoA_hydra/iso"/>
</dbReference>
<evidence type="ECO:0000256" key="1">
    <source>
        <dbReference type="ARBA" id="ARBA00005254"/>
    </source>
</evidence>
<proteinExistence type="inferred from homology"/>
<dbReference type="PANTHER" id="PTHR11941">
    <property type="entry name" value="ENOYL-COA HYDRATASE-RELATED"/>
    <property type="match status" value="1"/>
</dbReference>
<dbReference type="GO" id="GO:0005739">
    <property type="term" value="C:mitochondrion"/>
    <property type="evidence" value="ECO:0007669"/>
    <property type="project" value="TreeGrafter"/>
</dbReference>
<evidence type="ECO:0000313" key="4">
    <source>
        <dbReference type="EMBL" id="KDQ08840.1"/>
    </source>
</evidence>
<protein>
    <recommendedName>
        <fullName evidence="6">Enoyl-CoA hydratase</fullName>
    </recommendedName>
</protein>
<comment type="similarity">
    <text evidence="1 3">Belongs to the enoyl-CoA hydratase/isomerase family.</text>
</comment>
<organism evidence="4 5">
    <name type="scientific">Botryobasidium botryosum (strain FD-172 SS1)</name>
    <dbReference type="NCBI Taxonomy" id="930990"/>
    <lineage>
        <taxon>Eukaryota</taxon>
        <taxon>Fungi</taxon>
        <taxon>Dikarya</taxon>
        <taxon>Basidiomycota</taxon>
        <taxon>Agaricomycotina</taxon>
        <taxon>Agaricomycetes</taxon>
        <taxon>Cantharellales</taxon>
        <taxon>Botryobasidiaceae</taxon>
        <taxon>Botryobasidium</taxon>
    </lineage>
</organism>
<dbReference type="AlphaFoldDB" id="A0A067M2D5"/>
<evidence type="ECO:0008006" key="6">
    <source>
        <dbReference type="Google" id="ProtNLM"/>
    </source>
</evidence>
<accession>A0A067M2D5</accession>
<dbReference type="STRING" id="930990.A0A067M2D5"/>
<dbReference type="InParanoid" id="A0A067M2D5"/>
<dbReference type="FunFam" id="1.10.12.10:FF:000001">
    <property type="entry name" value="Probable enoyl-CoA hydratase, mitochondrial"/>
    <property type="match status" value="1"/>
</dbReference>
<dbReference type="SUPFAM" id="SSF52096">
    <property type="entry name" value="ClpP/crotonase"/>
    <property type="match status" value="1"/>
</dbReference>
<sequence length="294" mass="31760">MLPRISFQRLAIGAIHRGAAARFSRSYSVALARDAFLEPVQGHPSIACLSLNRPKTKNAISMNMLKELRESLEEAASDNSISVLILRSTAPGAFCAGADLSERRTMTMAQVNKFLTNLRSTFSLLENLPMPTIAAIDGPALGGGLEMALSCDIRVAGRDATKIGLPEARLGIIPGAGGTQRAARILGLPRAKALIFTGKMLTAEEAKEWDVVDFLAEPSTTAYDRALALAQEMTNSAPLALRAAKLSISRAFDLPLESGLDFERACYAPLLKTKDRDEALEAFREKRKAIFRGE</sequence>
<keyword evidence="5" id="KW-1185">Reference proteome</keyword>
<dbReference type="Pfam" id="PF00378">
    <property type="entry name" value="ECH_1"/>
    <property type="match status" value="1"/>
</dbReference>
<dbReference type="PANTHER" id="PTHR11941:SF171">
    <property type="entry name" value="SD19268P"/>
    <property type="match status" value="1"/>
</dbReference>
<evidence type="ECO:0000313" key="5">
    <source>
        <dbReference type="Proteomes" id="UP000027195"/>
    </source>
</evidence>
<dbReference type="InterPro" id="IPR029045">
    <property type="entry name" value="ClpP/crotonase-like_dom_sf"/>
</dbReference>
<dbReference type="EMBL" id="KL198085">
    <property type="protein sequence ID" value="KDQ08840.1"/>
    <property type="molecule type" value="Genomic_DNA"/>
</dbReference>
<name>A0A067M2D5_BOTB1</name>
<dbReference type="HOGENOM" id="CLU_009834_7_6_1"/>
<dbReference type="GO" id="GO:0006635">
    <property type="term" value="P:fatty acid beta-oxidation"/>
    <property type="evidence" value="ECO:0007669"/>
    <property type="project" value="TreeGrafter"/>
</dbReference>